<accession>A0A9Q1H6Y5</accession>
<dbReference type="EMBL" id="JAIZAY010000010">
    <property type="protein sequence ID" value="KAJ8034696.1"/>
    <property type="molecule type" value="Genomic_DNA"/>
</dbReference>
<proteinExistence type="predicted"/>
<keyword evidence="4" id="KW-1185">Reference proteome</keyword>
<feature type="region of interest" description="Disordered" evidence="2">
    <location>
        <begin position="562"/>
        <end position="586"/>
    </location>
</feature>
<dbReference type="SUPFAM" id="SSF50978">
    <property type="entry name" value="WD40 repeat-like"/>
    <property type="match status" value="1"/>
</dbReference>
<dbReference type="AlphaFoldDB" id="A0A9Q1H6Y5"/>
<evidence type="ECO:0000313" key="3">
    <source>
        <dbReference type="EMBL" id="KAJ8034696.1"/>
    </source>
</evidence>
<feature type="coiled-coil region" evidence="1">
    <location>
        <begin position="400"/>
        <end position="557"/>
    </location>
</feature>
<dbReference type="Proteomes" id="UP001152320">
    <property type="component" value="Chromosome 10"/>
</dbReference>
<evidence type="ECO:0000313" key="4">
    <source>
        <dbReference type="Proteomes" id="UP001152320"/>
    </source>
</evidence>
<gene>
    <name evidence="3" type="ORF">HOLleu_21646</name>
</gene>
<dbReference type="InterPro" id="IPR036322">
    <property type="entry name" value="WD40_repeat_dom_sf"/>
</dbReference>
<organism evidence="3 4">
    <name type="scientific">Holothuria leucospilota</name>
    <name type="common">Black long sea cucumber</name>
    <name type="synonym">Mertensiothuria leucospilota</name>
    <dbReference type="NCBI Taxonomy" id="206669"/>
    <lineage>
        <taxon>Eukaryota</taxon>
        <taxon>Metazoa</taxon>
        <taxon>Echinodermata</taxon>
        <taxon>Eleutherozoa</taxon>
        <taxon>Echinozoa</taxon>
        <taxon>Holothuroidea</taxon>
        <taxon>Aspidochirotacea</taxon>
        <taxon>Aspidochirotida</taxon>
        <taxon>Holothuriidae</taxon>
        <taxon>Holothuria</taxon>
    </lineage>
</organism>
<name>A0A9Q1H6Y5_HOLLE</name>
<protein>
    <submittedName>
        <fullName evidence="3">Uncharacterized protein</fullName>
    </submittedName>
</protein>
<evidence type="ECO:0000256" key="2">
    <source>
        <dbReference type="SAM" id="MobiDB-lite"/>
    </source>
</evidence>
<keyword evidence="1" id="KW-0175">Coiled coil</keyword>
<reference evidence="3" key="1">
    <citation type="submission" date="2021-10" db="EMBL/GenBank/DDBJ databases">
        <title>Tropical sea cucumber genome reveals ecological adaptation and Cuvierian tubules defense mechanism.</title>
        <authorList>
            <person name="Chen T."/>
        </authorList>
    </citation>
    <scope>NUCLEOTIDE SEQUENCE</scope>
    <source>
        <strain evidence="3">Nanhai2018</strain>
        <tissue evidence="3">Muscle</tissue>
    </source>
</reference>
<comment type="caution">
    <text evidence="3">The sequence shown here is derived from an EMBL/GenBank/DDBJ whole genome shotgun (WGS) entry which is preliminary data.</text>
</comment>
<dbReference type="OrthoDB" id="187617at2759"/>
<evidence type="ECO:0000256" key="1">
    <source>
        <dbReference type="SAM" id="Coils"/>
    </source>
</evidence>
<sequence length="709" mass="82580">MASRIATPRYCIQHSRFAKQDGWRLRDLSLSLHGNIAVTGYNENTHQTSIDVYTDVRHSNSRDKPKIIFSKEFEKYQREMESHRGRYVSFIENDVLVSCLGDKLEVLQVNKDEVLRSRRVYGISRCLSVRERREIFIGFYQSNKVTVYDVIDLNEIKSIILYGIQSGYYPFDMTVIADRIFVCVGEDKKGSNDKLLIFGEKSGRILSELTKRTDAVNWYVSSVGVNMNTLGIAGVVWWDSYYYKEDEYNTVVFYSLLSENNCSFLIVEVEFGVLRIRISDRGDSMITGNQWTGEVKVYDMAEIFTYSHFKEKLASSLQTYECTRLANFFEVPKDQADVILSSDKPSTNLLLAFEEKNILQPYNNDRLIEAFAKLRTNPFCCHIAEIFLKTRPSSFFQDVVKKLDEEMKSLQMTYEEERRHLKENVDALQEKLRRLSEAHQTLTQERSQSQAERYGKQVQLSSLNEDLQVSKQAHEETRKALQQTKELNQKMALVRNQFKVERDESQVKLSRLQRELQASKESQTQTEKVLKQTEERLQKVIQEKMEIETELKQWQMKHSFQSMTLEEERKRPTKSRKKTSIDMADGSSQVDSAFKSKYFPESSLGDEFGKLMVKVSVKLKNRNCIALATYFNLPETKIDLLHKETDMPGLTLLQILKERNIINIYDVSQLQEALAVLHLVEVNETLVIPYQNQIDPVIQQKNKITRTEH</sequence>